<accession>A0A7J4ZN01</accession>
<evidence type="ECO:0000313" key="1">
    <source>
        <dbReference type="EMBL" id="KAB0663817.1"/>
    </source>
</evidence>
<organism evidence="1 2">
    <name type="scientific">Oryzomonas japonica</name>
    <dbReference type="NCBI Taxonomy" id="2603858"/>
    <lineage>
        <taxon>Bacteria</taxon>
        <taxon>Pseudomonadati</taxon>
        <taxon>Thermodesulfobacteriota</taxon>
        <taxon>Desulfuromonadia</taxon>
        <taxon>Geobacterales</taxon>
        <taxon>Geobacteraceae</taxon>
        <taxon>Oryzomonas</taxon>
    </lineage>
</organism>
<name>A0A7J4ZN01_9BACT</name>
<dbReference type="AlphaFoldDB" id="A0A7J4ZN01"/>
<dbReference type="SUPFAM" id="SSF52091">
    <property type="entry name" value="SpoIIaa-like"/>
    <property type="match status" value="1"/>
</dbReference>
<sequence>MPRHDGNYAVRPLPGQHSCMPRIAVLSDLLSCTTRRDEKGSCMKINISGAEAHLEGDWIIFEVTQGTLDSLAVALQQLEVRSVKRLQVDCRQVNAIDATGQQILSVWLHCLRLRGTEPVLVNCPENLHEYLKSVLFRDGTPEGAADMPEQNTRA</sequence>
<comment type="caution">
    <text evidence="1">The sequence shown here is derived from an EMBL/GenBank/DDBJ whole genome shotgun (WGS) entry which is preliminary data.</text>
</comment>
<reference evidence="1 2" key="1">
    <citation type="submission" date="2019-09" db="EMBL/GenBank/DDBJ databases">
        <title>Geobacter sp. Red96, a novel strain isolated from paddy soil.</title>
        <authorList>
            <person name="Xu Z."/>
            <person name="Masuda Y."/>
            <person name="Itoh H."/>
            <person name="Senoo K."/>
        </authorList>
    </citation>
    <scope>NUCLEOTIDE SEQUENCE [LARGE SCALE GENOMIC DNA]</scope>
    <source>
        <strain evidence="1 2">Red96</strain>
    </source>
</reference>
<dbReference type="InterPro" id="IPR036513">
    <property type="entry name" value="STAS_dom_sf"/>
</dbReference>
<evidence type="ECO:0000313" key="2">
    <source>
        <dbReference type="Proteomes" id="UP000420562"/>
    </source>
</evidence>
<keyword evidence="2" id="KW-1185">Reference proteome</keyword>
<dbReference type="Proteomes" id="UP000420562">
    <property type="component" value="Unassembled WGS sequence"/>
</dbReference>
<dbReference type="EMBL" id="VZQZ01000011">
    <property type="protein sequence ID" value="KAB0663817.1"/>
    <property type="molecule type" value="Genomic_DNA"/>
</dbReference>
<gene>
    <name evidence="1" type="ORF">F6V25_15415</name>
</gene>
<protein>
    <submittedName>
        <fullName evidence="1">STAS domain-containing protein</fullName>
    </submittedName>
</protein>
<proteinExistence type="predicted"/>
<dbReference type="Gene3D" id="3.30.750.24">
    <property type="entry name" value="STAS domain"/>
    <property type="match status" value="1"/>
</dbReference>